<evidence type="ECO:0000256" key="6">
    <source>
        <dbReference type="ARBA" id="ARBA00022989"/>
    </source>
</evidence>
<dbReference type="GO" id="GO:0005886">
    <property type="term" value="C:plasma membrane"/>
    <property type="evidence" value="ECO:0007669"/>
    <property type="project" value="UniProtKB-SubCell"/>
</dbReference>
<dbReference type="InterPro" id="IPR037185">
    <property type="entry name" value="EmrE-like"/>
</dbReference>
<feature type="transmembrane region" description="Helical" evidence="8">
    <location>
        <begin position="182"/>
        <end position="202"/>
    </location>
</feature>
<protein>
    <submittedName>
        <fullName evidence="10">EamA family transporter RarD</fullName>
    </submittedName>
</protein>
<name>A0A2I1KTP3_9ACTO</name>
<feature type="transmembrane region" description="Helical" evidence="8">
    <location>
        <begin position="107"/>
        <end position="124"/>
    </location>
</feature>
<evidence type="ECO:0000256" key="4">
    <source>
        <dbReference type="ARBA" id="ARBA00022475"/>
    </source>
</evidence>
<dbReference type="SUPFAM" id="SSF103481">
    <property type="entry name" value="Multidrug resistance efflux transporter EmrE"/>
    <property type="match status" value="2"/>
</dbReference>
<comment type="subcellular location">
    <subcellularLocation>
        <location evidence="1">Cell membrane</location>
        <topology evidence="1">Multi-pass membrane protein</topology>
    </subcellularLocation>
</comment>
<evidence type="ECO:0000313" key="11">
    <source>
        <dbReference type="Proteomes" id="UP000234778"/>
    </source>
</evidence>
<evidence type="ECO:0000256" key="2">
    <source>
        <dbReference type="ARBA" id="ARBA00007362"/>
    </source>
</evidence>
<keyword evidence="4" id="KW-1003">Cell membrane</keyword>
<feature type="transmembrane region" description="Helical" evidence="8">
    <location>
        <begin position="76"/>
        <end position="95"/>
    </location>
</feature>
<dbReference type="Pfam" id="PF00892">
    <property type="entry name" value="EamA"/>
    <property type="match status" value="1"/>
</dbReference>
<feature type="transmembrane region" description="Helical" evidence="8">
    <location>
        <begin position="131"/>
        <end position="149"/>
    </location>
</feature>
<accession>A0A2I1KTP3</accession>
<dbReference type="GeneID" id="81708216"/>
<feature type="transmembrane region" description="Helical" evidence="8">
    <location>
        <begin position="12"/>
        <end position="30"/>
    </location>
</feature>
<comment type="similarity">
    <text evidence="2">Belongs to the EamA transporter family.</text>
</comment>
<evidence type="ECO:0000256" key="1">
    <source>
        <dbReference type="ARBA" id="ARBA00004651"/>
    </source>
</evidence>
<feature type="transmembrane region" description="Helical" evidence="8">
    <location>
        <begin position="42"/>
        <end position="64"/>
    </location>
</feature>
<dbReference type="AlphaFoldDB" id="A0A2I1KTP3"/>
<feature type="transmembrane region" description="Helical" evidence="8">
    <location>
        <begin position="214"/>
        <end position="235"/>
    </location>
</feature>
<comment type="caution">
    <text evidence="10">The sequence shown here is derived from an EMBL/GenBank/DDBJ whole genome shotgun (WGS) entry which is preliminary data.</text>
</comment>
<dbReference type="PANTHER" id="PTHR22911">
    <property type="entry name" value="ACYL-MALONYL CONDENSING ENZYME-RELATED"/>
    <property type="match status" value="1"/>
</dbReference>
<evidence type="ECO:0000256" key="5">
    <source>
        <dbReference type="ARBA" id="ARBA00022692"/>
    </source>
</evidence>
<dbReference type="EMBL" id="PKHA01000003">
    <property type="protein sequence ID" value="PKY98994.1"/>
    <property type="molecule type" value="Genomic_DNA"/>
</dbReference>
<sequence>MSPTDPAARQRATLLVLATYLIWGAFPLYFKLLAAAGALEVIGYRIVFTAATCLVLVSVTRSWPKVAAVLRSPRQLGTFIASGLLITLNWLTYVYGVNSGHAADAALGYFINPLVTVALAAAVLGERLRRYQGVAIGLAGLAVVVMVVMQGTLPWISLALALTFGLYGLVKHEATADALTGLTVESLVVTPLGLGYLVWLAATGGSVLQGAEGSAGLAVLLVAAGPVTAVPLLLFASGARDVPLTTVGLVQFVSPIIQFLMAWAVFHEEISAGRWTAMVLVWVAVLVFCADLVLQARRRPRVRG</sequence>
<reference evidence="10 11" key="1">
    <citation type="submission" date="2017-12" db="EMBL/GenBank/DDBJ databases">
        <title>Phylogenetic diversity of female urinary microbiome.</title>
        <authorList>
            <person name="Thomas-White K."/>
            <person name="Wolfe A.J."/>
        </authorList>
    </citation>
    <scope>NUCLEOTIDE SEQUENCE [LARGE SCALE GENOMIC DNA]</scope>
    <source>
        <strain evidence="10 11">UMB0319</strain>
    </source>
</reference>
<feature type="transmembrane region" description="Helical" evidence="8">
    <location>
        <begin position="272"/>
        <end position="294"/>
    </location>
</feature>
<evidence type="ECO:0000313" key="10">
    <source>
        <dbReference type="EMBL" id="PKY98994.1"/>
    </source>
</evidence>
<dbReference type="InterPro" id="IPR004626">
    <property type="entry name" value="RarD"/>
</dbReference>
<organism evidence="10 11">
    <name type="scientific">Actinomyces urogenitalis</name>
    <dbReference type="NCBI Taxonomy" id="103621"/>
    <lineage>
        <taxon>Bacteria</taxon>
        <taxon>Bacillati</taxon>
        <taxon>Actinomycetota</taxon>
        <taxon>Actinomycetes</taxon>
        <taxon>Actinomycetales</taxon>
        <taxon>Actinomycetaceae</taxon>
        <taxon>Actinomyces</taxon>
    </lineage>
</organism>
<feature type="domain" description="EamA" evidence="9">
    <location>
        <begin position="12"/>
        <end position="147"/>
    </location>
</feature>
<proteinExistence type="inferred from homology"/>
<gene>
    <name evidence="10" type="primary">rarD</name>
    <name evidence="10" type="ORF">CYJ26_04615</name>
</gene>
<keyword evidence="6 8" id="KW-1133">Transmembrane helix</keyword>
<keyword evidence="3" id="KW-0813">Transport</keyword>
<feature type="transmembrane region" description="Helical" evidence="8">
    <location>
        <begin position="155"/>
        <end position="170"/>
    </location>
</feature>
<keyword evidence="7 8" id="KW-0472">Membrane</keyword>
<evidence type="ECO:0000259" key="9">
    <source>
        <dbReference type="Pfam" id="PF00892"/>
    </source>
</evidence>
<evidence type="ECO:0000256" key="7">
    <source>
        <dbReference type="ARBA" id="ARBA00023136"/>
    </source>
</evidence>
<evidence type="ECO:0000256" key="3">
    <source>
        <dbReference type="ARBA" id="ARBA00022448"/>
    </source>
</evidence>
<dbReference type="PANTHER" id="PTHR22911:SF137">
    <property type="entry name" value="SOLUTE CARRIER FAMILY 35 MEMBER G2-RELATED"/>
    <property type="match status" value="1"/>
</dbReference>
<dbReference type="RefSeq" id="WP_040319545.1">
    <property type="nucleotide sequence ID" value="NZ_JAHAIH010000006.1"/>
</dbReference>
<dbReference type="NCBIfam" id="TIGR00688">
    <property type="entry name" value="rarD"/>
    <property type="match status" value="1"/>
</dbReference>
<feature type="transmembrane region" description="Helical" evidence="8">
    <location>
        <begin position="247"/>
        <end position="266"/>
    </location>
</feature>
<keyword evidence="5 8" id="KW-0812">Transmembrane</keyword>
<dbReference type="Proteomes" id="UP000234778">
    <property type="component" value="Unassembled WGS sequence"/>
</dbReference>
<evidence type="ECO:0000256" key="8">
    <source>
        <dbReference type="SAM" id="Phobius"/>
    </source>
</evidence>
<dbReference type="InterPro" id="IPR000620">
    <property type="entry name" value="EamA_dom"/>
</dbReference>